<proteinExistence type="predicted"/>
<protein>
    <submittedName>
        <fullName evidence="1">Uncharacterized protein</fullName>
    </submittedName>
</protein>
<dbReference type="AlphaFoldDB" id="A0A0A9F8W4"/>
<reference evidence="1" key="2">
    <citation type="journal article" date="2015" name="Data Brief">
        <title>Shoot transcriptome of the giant reed, Arundo donax.</title>
        <authorList>
            <person name="Barrero R.A."/>
            <person name="Guerrero F.D."/>
            <person name="Moolhuijzen P."/>
            <person name="Goolsby J.A."/>
            <person name="Tidwell J."/>
            <person name="Bellgard S.E."/>
            <person name="Bellgard M.I."/>
        </authorList>
    </citation>
    <scope>NUCLEOTIDE SEQUENCE</scope>
    <source>
        <tissue evidence="1">Shoot tissue taken approximately 20 cm above the soil surface</tissue>
    </source>
</reference>
<organism evidence="1">
    <name type="scientific">Arundo donax</name>
    <name type="common">Giant reed</name>
    <name type="synonym">Donax arundinaceus</name>
    <dbReference type="NCBI Taxonomy" id="35708"/>
    <lineage>
        <taxon>Eukaryota</taxon>
        <taxon>Viridiplantae</taxon>
        <taxon>Streptophyta</taxon>
        <taxon>Embryophyta</taxon>
        <taxon>Tracheophyta</taxon>
        <taxon>Spermatophyta</taxon>
        <taxon>Magnoliopsida</taxon>
        <taxon>Liliopsida</taxon>
        <taxon>Poales</taxon>
        <taxon>Poaceae</taxon>
        <taxon>PACMAD clade</taxon>
        <taxon>Arundinoideae</taxon>
        <taxon>Arundineae</taxon>
        <taxon>Arundo</taxon>
    </lineage>
</organism>
<reference evidence="1" key="1">
    <citation type="submission" date="2014-09" db="EMBL/GenBank/DDBJ databases">
        <authorList>
            <person name="Magalhaes I.L.F."/>
            <person name="Oliveira U."/>
            <person name="Santos F.R."/>
            <person name="Vidigal T.H.D.A."/>
            <person name="Brescovit A.D."/>
            <person name="Santos A.J."/>
        </authorList>
    </citation>
    <scope>NUCLEOTIDE SEQUENCE</scope>
    <source>
        <tissue evidence="1">Shoot tissue taken approximately 20 cm above the soil surface</tissue>
    </source>
</reference>
<sequence>MEVKMESLELCMLLSTNQSCWTSTSSTDMEHAYQTYRASLAFICLDSSCA</sequence>
<name>A0A0A9F8W4_ARUDO</name>
<dbReference type="EMBL" id="GBRH01191320">
    <property type="protein sequence ID" value="JAE06576.1"/>
    <property type="molecule type" value="Transcribed_RNA"/>
</dbReference>
<evidence type="ECO:0000313" key="1">
    <source>
        <dbReference type="EMBL" id="JAE06576.1"/>
    </source>
</evidence>
<accession>A0A0A9F8W4</accession>